<comment type="caution">
    <text evidence="2">The sequence shown here is derived from an EMBL/GenBank/DDBJ whole genome shotgun (WGS) entry which is preliminary data.</text>
</comment>
<evidence type="ECO:0000313" key="3">
    <source>
        <dbReference type="Proteomes" id="UP000187203"/>
    </source>
</evidence>
<gene>
    <name evidence="2" type="ORF">COLO4_01902</name>
</gene>
<feature type="region of interest" description="Disordered" evidence="1">
    <location>
        <begin position="205"/>
        <end position="229"/>
    </location>
</feature>
<sequence length="229" mass="25194">EGPKALMDSIVDVQRQAELGPQVVSTENIEVGIQCLRGILVAGQLQAHRRHFCGTEMVVALRAAQTVSGDLLGLQAQHRETVQVRTLAEHLACLGPGRIQQDEQRPLARLWKHLGDHARRLDELTREHDIGLPVGLFEQGEQLLVYHRTLPAEGAGIVDYVGNKPTGVGWLEWLGVMHQQAHRRRRRDPWAPCAQAIIEDNPAIRTTRSAGTTGDKGFDTEGQALGAQA</sequence>
<protein>
    <submittedName>
        <fullName evidence="2">Uncharacterized protein</fullName>
    </submittedName>
</protein>
<organism evidence="2 3">
    <name type="scientific">Corchorus olitorius</name>
    <dbReference type="NCBI Taxonomy" id="93759"/>
    <lineage>
        <taxon>Eukaryota</taxon>
        <taxon>Viridiplantae</taxon>
        <taxon>Streptophyta</taxon>
        <taxon>Embryophyta</taxon>
        <taxon>Tracheophyta</taxon>
        <taxon>Spermatophyta</taxon>
        <taxon>Magnoliopsida</taxon>
        <taxon>eudicotyledons</taxon>
        <taxon>Gunneridae</taxon>
        <taxon>Pentapetalae</taxon>
        <taxon>rosids</taxon>
        <taxon>malvids</taxon>
        <taxon>Malvales</taxon>
        <taxon>Malvaceae</taxon>
        <taxon>Grewioideae</taxon>
        <taxon>Apeibeae</taxon>
        <taxon>Corchorus</taxon>
    </lineage>
</organism>
<evidence type="ECO:0000256" key="1">
    <source>
        <dbReference type="SAM" id="MobiDB-lite"/>
    </source>
</evidence>
<dbReference type="AlphaFoldDB" id="A0A1R3L1Y8"/>
<evidence type="ECO:0000313" key="2">
    <source>
        <dbReference type="EMBL" id="OMP13309.1"/>
    </source>
</evidence>
<keyword evidence="3" id="KW-1185">Reference proteome</keyword>
<dbReference type="EMBL" id="AWUE01004595">
    <property type="protein sequence ID" value="OMP13309.1"/>
    <property type="molecule type" value="Genomic_DNA"/>
</dbReference>
<proteinExistence type="predicted"/>
<feature type="non-terminal residue" evidence="2">
    <location>
        <position position="1"/>
    </location>
</feature>
<accession>A0A1R3L1Y8</accession>
<reference evidence="3" key="1">
    <citation type="submission" date="2013-09" db="EMBL/GenBank/DDBJ databases">
        <title>Corchorus olitorius genome sequencing.</title>
        <authorList>
            <person name="Alam M."/>
            <person name="Haque M.S."/>
            <person name="Islam M.S."/>
            <person name="Emdad E.M."/>
            <person name="Islam M.M."/>
            <person name="Ahmed B."/>
            <person name="Halim A."/>
            <person name="Hossen Q.M.M."/>
            <person name="Hossain M.Z."/>
            <person name="Ahmed R."/>
            <person name="Khan M.M."/>
            <person name="Islam R."/>
            <person name="Rashid M.M."/>
            <person name="Khan S.A."/>
            <person name="Rahman M.S."/>
            <person name="Alam M."/>
            <person name="Yahiya A.S."/>
            <person name="Khan M.S."/>
            <person name="Azam M.S."/>
            <person name="Haque T."/>
            <person name="Lashkar M.Z.H."/>
            <person name="Akhand A.I."/>
            <person name="Morshed G."/>
            <person name="Roy S."/>
            <person name="Uddin K.S."/>
            <person name="Rabeya T."/>
            <person name="Hossain A.S."/>
            <person name="Chowdhury A."/>
            <person name="Snigdha A.R."/>
            <person name="Mortoza M.S."/>
            <person name="Matin S.A."/>
            <person name="Hoque S.M.E."/>
            <person name="Islam M.K."/>
            <person name="Roy D.K."/>
            <person name="Haider R."/>
            <person name="Moosa M.M."/>
            <person name="Elias S.M."/>
            <person name="Hasan A.M."/>
            <person name="Jahan S."/>
            <person name="Shafiuddin M."/>
            <person name="Mahmood N."/>
            <person name="Shommy N.S."/>
        </authorList>
    </citation>
    <scope>NUCLEOTIDE SEQUENCE [LARGE SCALE GENOMIC DNA]</scope>
    <source>
        <strain evidence="3">cv. O-4</strain>
    </source>
</reference>
<name>A0A1R3L1Y8_9ROSI</name>
<dbReference type="Proteomes" id="UP000187203">
    <property type="component" value="Unassembled WGS sequence"/>
</dbReference>